<proteinExistence type="predicted"/>
<dbReference type="Proteomes" id="UP000589485">
    <property type="component" value="Unassembled WGS sequence"/>
</dbReference>
<accession>A0A7K7TKR3</accession>
<reference evidence="2 3" key="1">
    <citation type="submission" date="2019-09" db="EMBL/GenBank/DDBJ databases">
        <title>Bird 10,000 Genomes (B10K) Project - Family phase.</title>
        <authorList>
            <person name="Zhang G."/>
        </authorList>
    </citation>
    <scope>NUCLEOTIDE SEQUENCE [LARGE SCALE GENOMIC DNA]</scope>
    <source>
        <strain evidence="2">B10K-DU-030-41</strain>
        <tissue evidence="2">Muscle</tissue>
    </source>
</reference>
<dbReference type="OrthoDB" id="9906983at2759"/>
<dbReference type="InterPro" id="IPR012337">
    <property type="entry name" value="RNaseH-like_sf"/>
</dbReference>
<feature type="non-terminal residue" evidence="2">
    <location>
        <position position="1"/>
    </location>
</feature>
<dbReference type="Gene3D" id="3.30.420.10">
    <property type="entry name" value="Ribonuclease H-like superfamily/Ribonuclease H"/>
    <property type="match status" value="1"/>
</dbReference>
<feature type="domain" description="Integrase catalytic" evidence="1">
    <location>
        <begin position="57"/>
        <end position="214"/>
    </location>
</feature>
<protein>
    <submittedName>
        <fullName evidence="2">TF29 protein</fullName>
    </submittedName>
</protein>
<dbReference type="Pfam" id="PF00665">
    <property type="entry name" value="rve"/>
    <property type="match status" value="1"/>
</dbReference>
<dbReference type="InterPro" id="IPR001584">
    <property type="entry name" value="Integrase_cat-core"/>
</dbReference>
<dbReference type="InterPro" id="IPR050951">
    <property type="entry name" value="Retrovirus_Pol_polyprotein"/>
</dbReference>
<dbReference type="Gene3D" id="1.10.340.70">
    <property type="match status" value="1"/>
</dbReference>
<keyword evidence="3" id="KW-1185">Reference proteome</keyword>
<feature type="non-terminal residue" evidence="2">
    <location>
        <position position="274"/>
    </location>
</feature>
<dbReference type="AlphaFoldDB" id="A0A7K7TKR3"/>
<evidence type="ECO:0000313" key="3">
    <source>
        <dbReference type="Proteomes" id="UP000589485"/>
    </source>
</evidence>
<comment type="caution">
    <text evidence="2">The sequence shown here is derived from an EMBL/GenBank/DDBJ whole genome shotgun (WGS) entry which is preliminary data.</text>
</comment>
<dbReference type="GO" id="GO:0015074">
    <property type="term" value="P:DNA integration"/>
    <property type="evidence" value="ECO:0007669"/>
    <property type="project" value="InterPro"/>
</dbReference>
<sequence>IYQKTHWGTQALCDHFLRQYGCVGIYTVAKQLVDRCLICQKVNKKVTREKVSGGRELATRPFQSLQVDFTELPQIQRWKYLLVLVDHLTHWVEAIPTSKATAGTVSKILLENIIPRYGLIERIDSDRGTHFTSKIIQQLSKALGVEWAWHTPWHPQSSGRVERMNQTLKQALTKLMIETQMSWIKCLPLALLNIRTKPRSDLGNSPYEMMFGLPYMSNKRDIVTPEVGDQYVKKYVMTIAKILEQLRKKGFLPQTTPLDFYIHNVRPGDWVLIK</sequence>
<dbReference type="SUPFAM" id="SSF53098">
    <property type="entry name" value="Ribonuclease H-like"/>
    <property type="match status" value="1"/>
</dbReference>
<evidence type="ECO:0000259" key="1">
    <source>
        <dbReference type="PROSITE" id="PS50994"/>
    </source>
</evidence>
<dbReference type="InterPro" id="IPR036397">
    <property type="entry name" value="RNaseH_sf"/>
</dbReference>
<dbReference type="GO" id="GO:0003676">
    <property type="term" value="F:nucleic acid binding"/>
    <property type="evidence" value="ECO:0007669"/>
    <property type="project" value="InterPro"/>
</dbReference>
<gene>
    <name evidence="2" type="primary">Tf29</name>
    <name evidence="2" type="ORF">SAPAEN_R14829</name>
</gene>
<organism evidence="2 3">
    <name type="scientific">Sapayoa aenigma</name>
    <name type="common">broad-billed sapayoa</name>
    <dbReference type="NCBI Taxonomy" id="239371"/>
    <lineage>
        <taxon>Eukaryota</taxon>
        <taxon>Metazoa</taxon>
        <taxon>Chordata</taxon>
        <taxon>Craniata</taxon>
        <taxon>Vertebrata</taxon>
        <taxon>Euteleostomi</taxon>
        <taxon>Archelosauria</taxon>
        <taxon>Archosauria</taxon>
        <taxon>Dinosauria</taxon>
        <taxon>Saurischia</taxon>
        <taxon>Theropoda</taxon>
        <taxon>Coelurosauria</taxon>
        <taxon>Aves</taxon>
        <taxon>Neognathae</taxon>
        <taxon>Neoaves</taxon>
        <taxon>Telluraves</taxon>
        <taxon>Australaves</taxon>
        <taxon>Passeriformes</taxon>
        <taxon>Tyrannidae</taxon>
        <taxon>Sapayoa</taxon>
    </lineage>
</organism>
<dbReference type="PANTHER" id="PTHR37984">
    <property type="entry name" value="PROTEIN CBG26694"/>
    <property type="match status" value="1"/>
</dbReference>
<name>A0A7K7TKR3_9TYRA</name>
<evidence type="ECO:0000313" key="2">
    <source>
        <dbReference type="EMBL" id="NXA16674.1"/>
    </source>
</evidence>
<dbReference type="EMBL" id="VZSY01006260">
    <property type="protein sequence ID" value="NXA16674.1"/>
    <property type="molecule type" value="Genomic_DNA"/>
</dbReference>
<dbReference type="PROSITE" id="PS50994">
    <property type="entry name" value="INTEGRASE"/>
    <property type="match status" value="1"/>
</dbReference>
<dbReference type="PANTHER" id="PTHR37984:SF5">
    <property type="entry name" value="PROTEIN NYNRIN-LIKE"/>
    <property type="match status" value="1"/>
</dbReference>